<organism evidence="2 3">
    <name type="scientific">Sungouiella intermedia</name>
    <dbReference type="NCBI Taxonomy" id="45354"/>
    <lineage>
        <taxon>Eukaryota</taxon>
        <taxon>Fungi</taxon>
        <taxon>Dikarya</taxon>
        <taxon>Ascomycota</taxon>
        <taxon>Saccharomycotina</taxon>
        <taxon>Pichiomycetes</taxon>
        <taxon>Metschnikowiaceae</taxon>
        <taxon>Sungouiella</taxon>
    </lineage>
</organism>
<proteinExistence type="predicted"/>
<protein>
    <submittedName>
        <fullName evidence="2">CIC11C00000001834</fullName>
    </submittedName>
</protein>
<gene>
    <name evidence="2" type="ORF">SAMEA4029010_CIC11G00000001834</name>
</gene>
<accession>A0A1L0B6D8</accession>
<feature type="region of interest" description="Disordered" evidence="1">
    <location>
        <begin position="1"/>
        <end position="26"/>
    </location>
</feature>
<dbReference type="EMBL" id="LT635756">
    <property type="protein sequence ID" value="SGZ46501.1"/>
    <property type="molecule type" value="Genomic_DNA"/>
</dbReference>
<sequence>MFAKKDSGTIRQRLSESLLTGSGRNTPQCEVFRAEDNLRTPIKKEYFMLGRSNCRRLQWTRKGLWLRKLTDLLGGDDGGYLGPDASAVLAGFSDIATGL</sequence>
<evidence type="ECO:0000313" key="3">
    <source>
        <dbReference type="Proteomes" id="UP000182334"/>
    </source>
</evidence>
<reference evidence="2 3" key="1">
    <citation type="submission" date="2016-10" db="EMBL/GenBank/DDBJ databases">
        <authorList>
            <person name="de Groot N.N."/>
        </authorList>
    </citation>
    <scope>NUCLEOTIDE SEQUENCE [LARGE SCALE GENOMIC DNA]</scope>
    <source>
        <strain evidence="2 3">CBS 141442</strain>
    </source>
</reference>
<dbReference type="AlphaFoldDB" id="A0A1L0B6D8"/>
<evidence type="ECO:0000256" key="1">
    <source>
        <dbReference type="SAM" id="MobiDB-lite"/>
    </source>
</evidence>
<name>A0A1L0B6D8_9ASCO</name>
<evidence type="ECO:0000313" key="2">
    <source>
        <dbReference type="EMBL" id="SGZ46501.1"/>
    </source>
</evidence>
<dbReference type="Proteomes" id="UP000182334">
    <property type="component" value="Chromosome I"/>
</dbReference>
<feature type="compositionally biased region" description="Polar residues" evidence="1">
    <location>
        <begin position="9"/>
        <end position="26"/>
    </location>
</feature>
<keyword evidence="3" id="KW-1185">Reference proteome</keyword>